<dbReference type="AlphaFoldDB" id="A0A1E5XJQ5"/>
<dbReference type="Proteomes" id="UP000095463">
    <property type="component" value="Unassembled WGS sequence"/>
</dbReference>
<evidence type="ECO:0008006" key="3">
    <source>
        <dbReference type="Google" id="ProtNLM"/>
    </source>
</evidence>
<evidence type="ECO:0000313" key="2">
    <source>
        <dbReference type="Proteomes" id="UP000095463"/>
    </source>
</evidence>
<dbReference type="InterPro" id="IPR029045">
    <property type="entry name" value="ClpP/crotonase-like_dom_sf"/>
</dbReference>
<gene>
    <name evidence="1" type="ORF">VW23_002900</name>
</gene>
<name>A0A1E5XJQ5_9HYPH</name>
<dbReference type="Gene3D" id="3.90.226.10">
    <property type="entry name" value="2-enoyl-CoA Hydratase, Chain A, domain 1"/>
    <property type="match status" value="1"/>
</dbReference>
<dbReference type="EMBL" id="LAJE02000354">
    <property type="protein sequence ID" value="OEO28815.1"/>
    <property type="molecule type" value="Genomic_DNA"/>
</dbReference>
<dbReference type="SUPFAM" id="SSF52096">
    <property type="entry name" value="ClpP/crotonase"/>
    <property type="match status" value="1"/>
</dbReference>
<reference evidence="1 2" key="1">
    <citation type="journal article" date="2015" name="Genome Announc.">
        <title>Genome Assemblies of Three Soil-Associated Devosia species: D. insulae, D. limi, and D. soli.</title>
        <authorList>
            <person name="Hassan Y.I."/>
            <person name="Lepp D."/>
            <person name="Zhou T."/>
        </authorList>
    </citation>
    <scope>NUCLEOTIDE SEQUENCE [LARGE SCALE GENOMIC DNA]</scope>
    <source>
        <strain evidence="1 2">DS-56</strain>
    </source>
</reference>
<organism evidence="1 2">
    <name type="scientific">Devosia insulae DS-56</name>
    <dbReference type="NCBI Taxonomy" id="1116389"/>
    <lineage>
        <taxon>Bacteria</taxon>
        <taxon>Pseudomonadati</taxon>
        <taxon>Pseudomonadota</taxon>
        <taxon>Alphaproteobacteria</taxon>
        <taxon>Hyphomicrobiales</taxon>
        <taxon>Devosiaceae</taxon>
        <taxon>Devosia</taxon>
    </lineage>
</organism>
<evidence type="ECO:0000313" key="1">
    <source>
        <dbReference type="EMBL" id="OEO28815.1"/>
    </source>
</evidence>
<keyword evidence="2" id="KW-1185">Reference proteome</keyword>
<comment type="caution">
    <text evidence="1">The sequence shown here is derived from an EMBL/GenBank/DDBJ whole genome shotgun (WGS) entry which is preliminary data.</text>
</comment>
<sequence length="185" mass="19746">MLLAITLAPSQAAQRFGAFVVFESPDYILMDGNITGSATSDFRKARAARPNAKVLALRSAGGYVDDALKLAGAVRSSGISTAIPGNFYCYSACAYLFFAGREHIVTGKLGVHRVGEVDGSGSADADAYYKMVKGDIQRFVPKNVMRYLESTPASSMHVFSRKEITALNINRGSSNSLAAKFASTQ</sequence>
<protein>
    <recommendedName>
        <fullName evidence="3">Periplasmic protein-like protein</fullName>
    </recommendedName>
</protein>
<proteinExistence type="predicted"/>
<accession>A0A1E5XJQ5</accession>